<accession>A0A0N5CTL0</accession>
<protein>
    <submittedName>
        <fullName evidence="1 3">Uncharacterized protein</fullName>
    </submittedName>
</protein>
<evidence type="ECO:0000313" key="3">
    <source>
        <dbReference type="WBParaSite" id="TCLT_0000357001-mRNA-1"/>
    </source>
</evidence>
<keyword evidence="2" id="KW-1185">Reference proteome</keyword>
<dbReference type="EMBL" id="UYYF01001790">
    <property type="protein sequence ID" value="VDN00126.1"/>
    <property type="molecule type" value="Genomic_DNA"/>
</dbReference>
<dbReference type="AlphaFoldDB" id="A0A0N5CTL0"/>
<sequence length="48" mass="5815">MIWKDLRLRGSKFKKLSIDKHIISFEHMLSSSLLVTRFRSELLYFQSK</sequence>
<organism evidence="3">
    <name type="scientific">Thelazia callipaeda</name>
    <name type="common">Oriental eyeworm</name>
    <name type="synonym">Parasitic nematode</name>
    <dbReference type="NCBI Taxonomy" id="103827"/>
    <lineage>
        <taxon>Eukaryota</taxon>
        <taxon>Metazoa</taxon>
        <taxon>Ecdysozoa</taxon>
        <taxon>Nematoda</taxon>
        <taxon>Chromadorea</taxon>
        <taxon>Rhabditida</taxon>
        <taxon>Spirurina</taxon>
        <taxon>Spiruromorpha</taxon>
        <taxon>Thelazioidea</taxon>
        <taxon>Thelaziidae</taxon>
        <taxon>Thelazia</taxon>
    </lineage>
</organism>
<proteinExistence type="predicted"/>
<evidence type="ECO:0000313" key="1">
    <source>
        <dbReference type="EMBL" id="VDN00126.1"/>
    </source>
</evidence>
<dbReference type="WBParaSite" id="TCLT_0000357001-mRNA-1">
    <property type="protein sequence ID" value="TCLT_0000357001-mRNA-1"/>
    <property type="gene ID" value="TCLT_0000357001"/>
</dbReference>
<dbReference type="Proteomes" id="UP000276776">
    <property type="component" value="Unassembled WGS sequence"/>
</dbReference>
<reference evidence="3" key="1">
    <citation type="submission" date="2017-02" db="UniProtKB">
        <authorList>
            <consortium name="WormBaseParasite"/>
        </authorList>
    </citation>
    <scope>IDENTIFICATION</scope>
</reference>
<gene>
    <name evidence="1" type="ORF">TCLT_LOCUS3561</name>
</gene>
<reference evidence="1 2" key="2">
    <citation type="submission" date="2018-11" db="EMBL/GenBank/DDBJ databases">
        <authorList>
            <consortium name="Pathogen Informatics"/>
        </authorList>
    </citation>
    <scope>NUCLEOTIDE SEQUENCE [LARGE SCALE GENOMIC DNA]</scope>
</reference>
<name>A0A0N5CTL0_THECL</name>
<evidence type="ECO:0000313" key="2">
    <source>
        <dbReference type="Proteomes" id="UP000276776"/>
    </source>
</evidence>